<feature type="compositionally biased region" description="Low complexity" evidence="1">
    <location>
        <begin position="266"/>
        <end position="282"/>
    </location>
</feature>
<dbReference type="Proteomes" id="UP000009027">
    <property type="component" value="Unassembled WGS sequence"/>
</dbReference>
<reference evidence="2 3" key="1">
    <citation type="journal article" date="2012" name="Proc. Natl. Acad. Sci. U.S.A.">
        <title>Antigenic diversity is generated by distinct evolutionary mechanisms in African trypanosome species.</title>
        <authorList>
            <person name="Jackson A.P."/>
            <person name="Berry A."/>
            <person name="Aslett M."/>
            <person name="Allison H.C."/>
            <person name="Burton P."/>
            <person name="Vavrova-Anderson J."/>
            <person name="Brown R."/>
            <person name="Browne H."/>
            <person name="Corton N."/>
            <person name="Hauser H."/>
            <person name="Gamble J."/>
            <person name="Gilderthorp R."/>
            <person name="Marcello L."/>
            <person name="McQuillan J."/>
            <person name="Otto T.D."/>
            <person name="Quail M.A."/>
            <person name="Sanders M.J."/>
            <person name="van Tonder A."/>
            <person name="Ginger M.L."/>
            <person name="Field M.C."/>
            <person name="Barry J.D."/>
            <person name="Hertz-Fowler C."/>
            <person name="Berriman M."/>
        </authorList>
    </citation>
    <scope>NUCLEOTIDE SEQUENCE</scope>
    <source>
        <strain evidence="2 3">Y486</strain>
    </source>
</reference>
<gene>
    <name evidence="2" type="ORF">TvY486_0012430</name>
</gene>
<name>F9WM00_TRYVY</name>
<feature type="compositionally biased region" description="Basic and acidic residues" evidence="1">
    <location>
        <begin position="150"/>
        <end position="166"/>
    </location>
</feature>
<proteinExistence type="predicted"/>
<accession>F9WM00</accession>
<evidence type="ECO:0000313" key="3">
    <source>
        <dbReference type="Proteomes" id="UP000009027"/>
    </source>
</evidence>
<evidence type="ECO:0000313" key="2">
    <source>
        <dbReference type="EMBL" id="CCD18548.1"/>
    </source>
</evidence>
<dbReference type="EMBL" id="CAEX01001382">
    <property type="protein sequence ID" value="CCD18548.1"/>
    <property type="molecule type" value="Genomic_DNA"/>
</dbReference>
<keyword evidence="3" id="KW-1185">Reference proteome</keyword>
<feature type="region of interest" description="Disordered" evidence="1">
    <location>
        <begin position="1"/>
        <end position="282"/>
    </location>
</feature>
<feature type="compositionally biased region" description="Basic residues" evidence="1">
    <location>
        <begin position="66"/>
        <end position="76"/>
    </location>
</feature>
<protein>
    <submittedName>
        <fullName evidence="2">Uncharacterized protein</fullName>
    </submittedName>
</protein>
<evidence type="ECO:0000256" key="1">
    <source>
        <dbReference type="SAM" id="MobiDB-lite"/>
    </source>
</evidence>
<dbReference type="AlphaFoldDB" id="F9WM00"/>
<feature type="compositionally biased region" description="Basic and acidic residues" evidence="1">
    <location>
        <begin position="36"/>
        <end position="56"/>
    </location>
</feature>
<feature type="compositionally biased region" description="Polar residues" evidence="1">
    <location>
        <begin position="77"/>
        <end position="87"/>
    </location>
</feature>
<dbReference type="VEuPathDB" id="TriTrypDB:TvY486_0012430"/>
<organism evidence="2 3">
    <name type="scientific">Trypanosoma vivax (strain Y486)</name>
    <dbReference type="NCBI Taxonomy" id="1055687"/>
    <lineage>
        <taxon>Eukaryota</taxon>
        <taxon>Discoba</taxon>
        <taxon>Euglenozoa</taxon>
        <taxon>Kinetoplastea</taxon>
        <taxon>Metakinetoplastina</taxon>
        <taxon>Trypanosomatida</taxon>
        <taxon>Trypanosomatidae</taxon>
        <taxon>Trypanosoma</taxon>
        <taxon>Duttonella</taxon>
    </lineage>
</organism>
<sequence>MRGGGGNAHPRTQEAQTTPHGAAPHNEPNGRTHASRRNEQATRRKMGDTARTDSKRTNCARNIGRQPRHAHKKTHTHAGQQTNQNTRAVPEQKTTHSGNTHHTKHAAVAQGRHTKKTQSAAQRTDEHTTKHCAHAPCAKTYRPTKAQKKTQSEKTRRASQKSDKARTASTRKTRTRFDAHSTNRAAAPNTVEAKSTVEQGHKRKEQTRGGTHGKTHKTQHNDTAQPKRTTRESEKGTTREERRCTLHWQHTERRKRIPKQERAKAKAQTQAQTQAQAHAPAA</sequence>
<feature type="compositionally biased region" description="Basic and acidic residues" evidence="1">
    <location>
        <begin position="229"/>
        <end position="244"/>
    </location>
</feature>
<feature type="compositionally biased region" description="Basic residues" evidence="1">
    <location>
        <begin position="201"/>
        <end position="218"/>
    </location>
</feature>